<dbReference type="Proteomes" id="UP000664382">
    <property type="component" value="Unassembled WGS sequence"/>
</dbReference>
<feature type="domain" description="CD-NTase-associated protein 12/Pycsar effector protein TIR" evidence="2">
    <location>
        <begin position="44"/>
        <end position="134"/>
    </location>
</feature>
<protein>
    <submittedName>
        <fullName evidence="3">Nucleotide-binding protein</fullName>
    </submittedName>
</protein>
<evidence type="ECO:0000256" key="1">
    <source>
        <dbReference type="SAM" id="MobiDB-lite"/>
    </source>
</evidence>
<dbReference type="AlphaFoldDB" id="A0A939MQ75"/>
<feature type="region of interest" description="Disordered" evidence="1">
    <location>
        <begin position="1"/>
        <end position="38"/>
    </location>
</feature>
<organism evidence="3 4">
    <name type="scientific">Leucobacter weissii</name>
    <dbReference type="NCBI Taxonomy" id="1983706"/>
    <lineage>
        <taxon>Bacteria</taxon>
        <taxon>Bacillati</taxon>
        <taxon>Actinomycetota</taxon>
        <taxon>Actinomycetes</taxon>
        <taxon>Micrococcales</taxon>
        <taxon>Microbacteriaceae</taxon>
        <taxon>Leucobacter</taxon>
    </lineage>
</organism>
<dbReference type="RefSeq" id="WP_208098678.1">
    <property type="nucleotide sequence ID" value="NZ_JAGDYM010000015.1"/>
</dbReference>
<gene>
    <name evidence="3" type="ORF">J4H92_13330</name>
</gene>
<comment type="caution">
    <text evidence="3">The sequence shown here is derived from an EMBL/GenBank/DDBJ whole genome shotgun (WGS) entry which is preliminary data.</text>
</comment>
<dbReference type="EMBL" id="JAGDYM010000015">
    <property type="protein sequence ID" value="MBO1902927.1"/>
    <property type="molecule type" value="Genomic_DNA"/>
</dbReference>
<sequence>MPGLPWVGEESLDNDHRTDGQNKADSDESERSRTERIAVQGPKKVFIAHGRSRTPLDQLKRAPDQFKVKYAVAVDEPNRGRPISRKVAELMENERSSGIFIFTADERFVQENQEGEQVEIWRPSENLVYELGAASIPVREPDCDLQGGECIFP</sequence>
<reference evidence="3" key="1">
    <citation type="submission" date="2021-03" db="EMBL/GenBank/DDBJ databases">
        <title>Leucobacter chromiisoli sp. nov., isolated from chromium-containing soil of chemical plant.</title>
        <authorList>
            <person name="Xu Z."/>
        </authorList>
    </citation>
    <scope>NUCLEOTIDE SEQUENCE</scope>
    <source>
        <strain evidence="3">S27</strain>
    </source>
</reference>
<evidence type="ECO:0000313" key="3">
    <source>
        <dbReference type="EMBL" id="MBO1902927.1"/>
    </source>
</evidence>
<evidence type="ECO:0000313" key="4">
    <source>
        <dbReference type="Proteomes" id="UP000664382"/>
    </source>
</evidence>
<name>A0A939MQ75_9MICO</name>
<feature type="compositionally biased region" description="Basic and acidic residues" evidence="1">
    <location>
        <begin position="13"/>
        <end position="36"/>
    </location>
</feature>
<dbReference type="InterPro" id="IPR019302">
    <property type="entry name" value="CAP12/PCTIR_TIR_dom"/>
</dbReference>
<evidence type="ECO:0000259" key="2">
    <source>
        <dbReference type="Pfam" id="PF10137"/>
    </source>
</evidence>
<dbReference type="Pfam" id="PF10137">
    <property type="entry name" value="CAP12-PCTIR_TIR"/>
    <property type="match status" value="1"/>
</dbReference>
<proteinExistence type="predicted"/>
<accession>A0A939MQ75</accession>
<keyword evidence="4" id="KW-1185">Reference proteome</keyword>
<dbReference type="GO" id="GO:0050135">
    <property type="term" value="F:NADP+ nucleosidase activity"/>
    <property type="evidence" value="ECO:0007669"/>
    <property type="project" value="InterPro"/>
</dbReference>